<dbReference type="GO" id="GO:0016747">
    <property type="term" value="F:acyltransferase activity, transferring groups other than amino-acyl groups"/>
    <property type="evidence" value="ECO:0007669"/>
    <property type="project" value="InterPro"/>
</dbReference>
<keyword evidence="2" id="KW-0808">Transferase</keyword>
<dbReference type="PANTHER" id="PTHR43328">
    <property type="entry name" value="ACETYLTRANSFERASE-RELATED"/>
    <property type="match status" value="1"/>
</dbReference>
<dbReference type="PROSITE" id="PS51186">
    <property type="entry name" value="GNAT"/>
    <property type="match status" value="1"/>
</dbReference>
<keyword evidence="3" id="KW-1185">Reference proteome</keyword>
<dbReference type="OrthoDB" id="7852312at2"/>
<reference evidence="2 3" key="1">
    <citation type="submission" date="2017-10" db="EMBL/GenBank/DDBJ databases">
        <title>Nyctiphanis sp. nov., isolated from the stomach of the euphausiid Nyctiphanes simplex (Hansen, 1911) in the Gulf of California.</title>
        <authorList>
            <person name="Gomez-Gil B."/>
            <person name="Aguilar-Mendez M."/>
            <person name="Lopez-Cortes A."/>
            <person name="Gomez-Gutierrez J."/>
            <person name="Roque A."/>
            <person name="Lang E."/>
            <person name="Gonzalez-Castillo A."/>
        </authorList>
    </citation>
    <scope>NUCLEOTIDE SEQUENCE [LARGE SCALE GENOMIC DNA]</scope>
    <source>
        <strain evidence="2 3">CAIM 600</strain>
    </source>
</reference>
<dbReference type="Pfam" id="PF13302">
    <property type="entry name" value="Acetyltransf_3"/>
    <property type="match status" value="1"/>
</dbReference>
<proteinExistence type="predicted"/>
<dbReference type="AlphaFoldDB" id="A0A4V1LSI9"/>
<dbReference type="RefSeq" id="WP_129123566.1">
    <property type="nucleotide sequence ID" value="NZ_PEIB01000030.1"/>
</dbReference>
<evidence type="ECO:0000313" key="2">
    <source>
        <dbReference type="EMBL" id="RXJ71858.1"/>
    </source>
</evidence>
<name>A0A4V1LSI9_9GAMM</name>
<sequence length="163" mass="18449">MVDELIELREVAESDLPTFFEFESDPEAVHMAAFTSENPSDRDMFLAHWEKILANPNVITRSIVRGKAVLGSVLSYEESGRPEVTYWIGRQYWGQGVATDALTLFLKTVDTHRPMRARTAKDNLASIRVLEKCGFGITEETRGFANARGKEIEELEFEFSGDK</sequence>
<evidence type="ECO:0000313" key="3">
    <source>
        <dbReference type="Proteomes" id="UP000290287"/>
    </source>
</evidence>
<dbReference type="InterPro" id="IPR016181">
    <property type="entry name" value="Acyl_CoA_acyltransferase"/>
</dbReference>
<organism evidence="2 3">
    <name type="scientific">Veronia nyctiphanis</name>
    <dbReference type="NCBI Taxonomy" id="1278244"/>
    <lineage>
        <taxon>Bacteria</taxon>
        <taxon>Pseudomonadati</taxon>
        <taxon>Pseudomonadota</taxon>
        <taxon>Gammaproteobacteria</taxon>
        <taxon>Vibrionales</taxon>
        <taxon>Vibrionaceae</taxon>
        <taxon>Veronia</taxon>
    </lineage>
</organism>
<gene>
    <name evidence="2" type="ORF">CS022_19005</name>
</gene>
<protein>
    <submittedName>
        <fullName evidence="2">GNAT family N-acetyltransferase</fullName>
    </submittedName>
</protein>
<accession>A0A4V1LSI9</accession>
<evidence type="ECO:0000259" key="1">
    <source>
        <dbReference type="PROSITE" id="PS51186"/>
    </source>
</evidence>
<dbReference type="SUPFAM" id="SSF55729">
    <property type="entry name" value="Acyl-CoA N-acyltransferases (Nat)"/>
    <property type="match status" value="1"/>
</dbReference>
<dbReference type="Gene3D" id="3.40.630.30">
    <property type="match status" value="1"/>
</dbReference>
<dbReference type="Proteomes" id="UP000290287">
    <property type="component" value="Unassembled WGS sequence"/>
</dbReference>
<comment type="caution">
    <text evidence="2">The sequence shown here is derived from an EMBL/GenBank/DDBJ whole genome shotgun (WGS) entry which is preliminary data.</text>
</comment>
<dbReference type="EMBL" id="PEIB01000030">
    <property type="protein sequence ID" value="RXJ71858.1"/>
    <property type="molecule type" value="Genomic_DNA"/>
</dbReference>
<dbReference type="PANTHER" id="PTHR43328:SF1">
    <property type="entry name" value="N-ACETYLTRANSFERASE DOMAIN-CONTAINING PROTEIN"/>
    <property type="match status" value="1"/>
</dbReference>
<feature type="domain" description="N-acetyltransferase" evidence="1">
    <location>
        <begin position="6"/>
        <end position="162"/>
    </location>
</feature>
<dbReference type="InterPro" id="IPR000182">
    <property type="entry name" value="GNAT_dom"/>
</dbReference>